<dbReference type="EC" id="1.4.3.19" evidence="5"/>
<name>A0A1I4HEM6_9BACI</name>
<sequence>MTNHFDQIIVGGGVMGASTAYELSKRGNQVLLLEENTIAAEASSAAAGMLGVQMEFEQDSSLFQFAKESRELFPKLAKELLQDSGIDIQLIEKGALKLVYHQDDIDALKRIATFQTQQGAEAKVISPVTIVEKELATDFHAALYCPTEGQVSAPHLTKAFAKAAEHHGAVIMEQTRVQDIIIEKGKVTGVKTDGKTYSADRVIMTCGFKSSHFSRYVKQLTPVKGECLSVVTEKPLIQSTIFTEGCYLVPKGGNRIIIGATSMPNQTNKDVKVASVLHLLSRAKQILPALNQATIEKTWAGVRPLTKDGLPYLGEVPDVSGLYVATGHYRNGILLAPRTSTFLADIVEGKQVNQTYLDAFSLKRESLISV</sequence>
<evidence type="ECO:0000256" key="1">
    <source>
        <dbReference type="ARBA" id="ARBA00004948"/>
    </source>
</evidence>
<dbReference type="GO" id="GO:0050660">
    <property type="term" value="F:flavin adenine dinucleotide binding"/>
    <property type="evidence" value="ECO:0007669"/>
    <property type="project" value="InterPro"/>
</dbReference>
<evidence type="ECO:0000313" key="8">
    <source>
        <dbReference type="Proteomes" id="UP000198565"/>
    </source>
</evidence>
<keyword evidence="2" id="KW-0784">Thiamine biosynthesis</keyword>
<organism evidence="7 8">
    <name type="scientific">Gracilibacillus orientalis</name>
    <dbReference type="NCBI Taxonomy" id="334253"/>
    <lineage>
        <taxon>Bacteria</taxon>
        <taxon>Bacillati</taxon>
        <taxon>Bacillota</taxon>
        <taxon>Bacilli</taxon>
        <taxon>Bacillales</taxon>
        <taxon>Bacillaceae</taxon>
        <taxon>Gracilibacillus</taxon>
    </lineage>
</organism>
<comment type="catalytic activity">
    <reaction evidence="4">
        <text>glycine + O2 + H2O = glyoxylate + H2O2 + NH4(+)</text>
        <dbReference type="Rhea" id="RHEA:11532"/>
        <dbReference type="ChEBI" id="CHEBI:15377"/>
        <dbReference type="ChEBI" id="CHEBI:15379"/>
        <dbReference type="ChEBI" id="CHEBI:16240"/>
        <dbReference type="ChEBI" id="CHEBI:28938"/>
        <dbReference type="ChEBI" id="CHEBI:36655"/>
        <dbReference type="ChEBI" id="CHEBI:57305"/>
        <dbReference type="EC" id="1.4.3.19"/>
    </reaction>
</comment>
<evidence type="ECO:0000259" key="6">
    <source>
        <dbReference type="Pfam" id="PF01266"/>
    </source>
</evidence>
<gene>
    <name evidence="7" type="ORF">SAMN04487943_101367</name>
</gene>
<dbReference type="SUPFAM" id="SSF54373">
    <property type="entry name" value="FAD-linked reductases, C-terminal domain"/>
    <property type="match status" value="1"/>
</dbReference>
<dbReference type="OrthoDB" id="9794226at2"/>
<dbReference type="Pfam" id="PF01266">
    <property type="entry name" value="DAO"/>
    <property type="match status" value="1"/>
</dbReference>
<proteinExistence type="predicted"/>
<accession>A0A1I4HEM6</accession>
<dbReference type="Gene3D" id="3.30.9.10">
    <property type="entry name" value="D-Amino Acid Oxidase, subunit A, domain 2"/>
    <property type="match status" value="1"/>
</dbReference>
<dbReference type="UniPathway" id="UPA00060"/>
<dbReference type="GO" id="GO:0009229">
    <property type="term" value="P:thiamine diphosphate biosynthetic process"/>
    <property type="evidence" value="ECO:0007669"/>
    <property type="project" value="UniProtKB-UniPathway"/>
</dbReference>
<dbReference type="GO" id="GO:0009228">
    <property type="term" value="P:thiamine biosynthetic process"/>
    <property type="evidence" value="ECO:0007669"/>
    <property type="project" value="UniProtKB-KW"/>
</dbReference>
<dbReference type="STRING" id="334253.SAMN04487943_101367"/>
<dbReference type="AlphaFoldDB" id="A0A1I4HEM6"/>
<dbReference type="EMBL" id="FOTR01000001">
    <property type="protein sequence ID" value="SFL40133.1"/>
    <property type="molecule type" value="Genomic_DNA"/>
</dbReference>
<dbReference type="RefSeq" id="WP_091480314.1">
    <property type="nucleotide sequence ID" value="NZ_FOTR01000001.1"/>
</dbReference>
<feature type="domain" description="FAD dependent oxidoreductase" evidence="6">
    <location>
        <begin position="8"/>
        <end position="345"/>
    </location>
</feature>
<dbReference type="PANTHER" id="PTHR13847:SF289">
    <property type="entry name" value="GLYCINE OXIDASE"/>
    <property type="match status" value="1"/>
</dbReference>
<dbReference type="Proteomes" id="UP000198565">
    <property type="component" value="Unassembled WGS sequence"/>
</dbReference>
<dbReference type="SUPFAM" id="SSF51905">
    <property type="entry name" value="FAD/NAD(P)-binding domain"/>
    <property type="match status" value="1"/>
</dbReference>
<evidence type="ECO:0000256" key="4">
    <source>
        <dbReference type="ARBA" id="ARBA00049872"/>
    </source>
</evidence>
<reference evidence="8" key="1">
    <citation type="submission" date="2016-10" db="EMBL/GenBank/DDBJ databases">
        <authorList>
            <person name="Varghese N."/>
            <person name="Submissions S."/>
        </authorList>
    </citation>
    <scope>NUCLEOTIDE SEQUENCE [LARGE SCALE GENOMIC DNA]</scope>
    <source>
        <strain evidence="8">CGMCC 1.4250</strain>
    </source>
</reference>
<dbReference type="PANTHER" id="PTHR13847">
    <property type="entry name" value="SARCOSINE DEHYDROGENASE-RELATED"/>
    <property type="match status" value="1"/>
</dbReference>
<dbReference type="GO" id="GO:0043799">
    <property type="term" value="F:glycine oxidase activity"/>
    <property type="evidence" value="ECO:0007669"/>
    <property type="project" value="UniProtKB-EC"/>
</dbReference>
<evidence type="ECO:0000313" key="7">
    <source>
        <dbReference type="EMBL" id="SFL40133.1"/>
    </source>
</evidence>
<dbReference type="InterPro" id="IPR012727">
    <property type="entry name" value="Gly_oxidase_ThiO"/>
</dbReference>
<dbReference type="Gene3D" id="3.50.50.60">
    <property type="entry name" value="FAD/NAD(P)-binding domain"/>
    <property type="match status" value="1"/>
</dbReference>
<evidence type="ECO:0000256" key="2">
    <source>
        <dbReference type="ARBA" id="ARBA00022977"/>
    </source>
</evidence>
<evidence type="ECO:0000256" key="5">
    <source>
        <dbReference type="ARBA" id="ARBA00050018"/>
    </source>
</evidence>
<dbReference type="InterPro" id="IPR036188">
    <property type="entry name" value="FAD/NAD-bd_sf"/>
</dbReference>
<comment type="pathway">
    <text evidence="1">Cofactor biosynthesis; thiamine diphosphate biosynthesis.</text>
</comment>
<dbReference type="GO" id="GO:0005737">
    <property type="term" value="C:cytoplasm"/>
    <property type="evidence" value="ECO:0007669"/>
    <property type="project" value="TreeGrafter"/>
</dbReference>
<keyword evidence="8" id="KW-1185">Reference proteome</keyword>
<dbReference type="NCBIfam" id="TIGR02352">
    <property type="entry name" value="thiamin_ThiO"/>
    <property type="match status" value="1"/>
</dbReference>
<protein>
    <recommendedName>
        <fullName evidence="5">glycine oxidase</fullName>
        <ecNumber evidence="5">1.4.3.19</ecNumber>
    </recommendedName>
</protein>
<dbReference type="InterPro" id="IPR006076">
    <property type="entry name" value="FAD-dep_OxRdtase"/>
</dbReference>
<evidence type="ECO:0000256" key="3">
    <source>
        <dbReference type="ARBA" id="ARBA00023002"/>
    </source>
</evidence>
<keyword evidence="3" id="KW-0560">Oxidoreductase</keyword>